<dbReference type="Proteomes" id="UP001066276">
    <property type="component" value="Chromosome 9"/>
</dbReference>
<protein>
    <submittedName>
        <fullName evidence="2">Uncharacterized protein</fullName>
    </submittedName>
</protein>
<accession>A0AAV7MLU1</accession>
<organism evidence="2 3">
    <name type="scientific">Pleurodeles waltl</name>
    <name type="common">Iberian ribbed newt</name>
    <dbReference type="NCBI Taxonomy" id="8319"/>
    <lineage>
        <taxon>Eukaryota</taxon>
        <taxon>Metazoa</taxon>
        <taxon>Chordata</taxon>
        <taxon>Craniata</taxon>
        <taxon>Vertebrata</taxon>
        <taxon>Euteleostomi</taxon>
        <taxon>Amphibia</taxon>
        <taxon>Batrachia</taxon>
        <taxon>Caudata</taxon>
        <taxon>Salamandroidea</taxon>
        <taxon>Salamandridae</taxon>
        <taxon>Pleurodelinae</taxon>
        <taxon>Pleurodeles</taxon>
    </lineage>
</organism>
<evidence type="ECO:0000256" key="1">
    <source>
        <dbReference type="SAM" id="MobiDB-lite"/>
    </source>
</evidence>
<sequence>MPPGPARDWETGFSYDNIRRGNRTAPSRAGLLEAKPDPSLVSVSNRTRKISVLPLLKTKGNFLALVNDLEASWLRRQRGQV</sequence>
<gene>
    <name evidence="2" type="ORF">NDU88_000372</name>
</gene>
<evidence type="ECO:0000313" key="3">
    <source>
        <dbReference type="Proteomes" id="UP001066276"/>
    </source>
</evidence>
<evidence type="ECO:0000313" key="2">
    <source>
        <dbReference type="EMBL" id="KAJ1102933.1"/>
    </source>
</evidence>
<dbReference type="AlphaFoldDB" id="A0AAV7MLU1"/>
<name>A0AAV7MLU1_PLEWA</name>
<dbReference type="EMBL" id="JANPWB010000013">
    <property type="protein sequence ID" value="KAJ1102933.1"/>
    <property type="molecule type" value="Genomic_DNA"/>
</dbReference>
<comment type="caution">
    <text evidence="2">The sequence shown here is derived from an EMBL/GenBank/DDBJ whole genome shotgun (WGS) entry which is preliminary data.</text>
</comment>
<keyword evidence="3" id="KW-1185">Reference proteome</keyword>
<proteinExistence type="predicted"/>
<reference evidence="2" key="1">
    <citation type="journal article" date="2022" name="bioRxiv">
        <title>Sequencing and chromosome-scale assembly of the giantPleurodeles waltlgenome.</title>
        <authorList>
            <person name="Brown T."/>
            <person name="Elewa A."/>
            <person name="Iarovenko S."/>
            <person name="Subramanian E."/>
            <person name="Araus A.J."/>
            <person name="Petzold A."/>
            <person name="Susuki M."/>
            <person name="Suzuki K.-i.T."/>
            <person name="Hayashi T."/>
            <person name="Toyoda A."/>
            <person name="Oliveira C."/>
            <person name="Osipova E."/>
            <person name="Leigh N.D."/>
            <person name="Simon A."/>
            <person name="Yun M.H."/>
        </authorList>
    </citation>
    <scope>NUCLEOTIDE SEQUENCE</scope>
    <source>
        <strain evidence="2">20211129_DDA</strain>
        <tissue evidence="2">Liver</tissue>
    </source>
</reference>
<feature type="region of interest" description="Disordered" evidence="1">
    <location>
        <begin position="1"/>
        <end position="22"/>
    </location>
</feature>